<comment type="similarity">
    <text evidence="21">In the C-terminal section; belongs to the ATP-dependent DNA ligase family.</text>
</comment>
<evidence type="ECO:0000256" key="7">
    <source>
        <dbReference type="ARBA" id="ARBA00022723"/>
    </source>
</evidence>
<keyword evidence="12" id="KW-0067">ATP-binding</keyword>
<name>E2S7U5_9ACTN</name>
<keyword evidence="6" id="KW-0540">Nuclease</keyword>
<keyword evidence="18" id="KW-0511">Multifunctional enzyme</keyword>
<comment type="caution">
    <text evidence="25">The sequence shown here is derived from an EMBL/GenBank/DDBJ whole genome shotgun (WGS) entry which is preliminary data.</text>
</comment>
<accession>E2S7U5</accession>
<dbReference type="STRING" id="585531.HMPREF0063_10102"/>
<dbReference type="CDD" id="cd07906">
    <property type="entry name" value="Adenylation_DNA_ligase_LigD_LigC"/>
    <property type="match status" value="1"/>
</dbReference>
<dbReference type="Gene3D" id="3.30.1490.70">
    <property type="match status" value="1"/>
</dbReference>
<dbReference type="Gene3D" id="2.40.50.140">
    <property type="entry name" value="Nucleic acid-binding proteins"/>
    <property type="match status" value="1"/>
</dbReference>
<proteinExistence type="inferred from homology"/>
<dbReference type="Gene3D" id="3.90.920.10">
    <property type="entry name" value="DNA primase, PRIM domain"/>
    <property type="match status" value="1"/>
</dbReference>
<evidence type="ECO:0000256" key="10">
    <source>
        <dbReference type="ARBA" id="ARBA00022801"/>
    </source>
</evidence>
<evidence type="ECO:0000256" key="3">
    <source>
        <dbReference type="ARBA" id="ARBA00022598"/>
    </source>
</evidence>
<keyword evidence="10" id="KW-0378">Hydrolase</keyword>
<keyword evidence="16" id="KW-0234">DNA repair</keyword>
<dbReference type="GO" id="GO:0046872">
    <property type="term" value="F:metal ion binding"/>
    <property type="evidence" value="ECO:0007669"/>
    <property type="project" value="UniProtKB-KW"/>
</dbReference>
<feature type="domain" description="ATP-dependent DNA ligase family profile" evidence="24">
    <location>
        <begin position="567"/>
        <end position="689"/>
    </location>
</feature>
<dbReference type="InterPro" id="IPR012309">
    <property type="entry name" value="DNA_ligase_ATP-dep_C"/>
</dbReference>
<keyword evidence="9" id="KW-0227">DNA damage</keyword>
<keyword evidence="11" id="KW-0269">Exonuclease</keyword>
<evidence type="ECO:0000256" key="1">
    <source>
        <dbReference type="ARBA" id="ARBA00001936"/>
    </source>
</evidence>
<dbReference type="eggNOG" id="COG3285">
    <property type="taxonomic scope" value="Bacteria"/>
</dbReference>
<evidence type="ECO:0000259" key="24">
    <source>
        <dbReference type="PROSITE" id="PS50160"/>
    </source>
</evidence>
<dbReference type="GO" id="GO:0006281">
    <property type="term" value="P:DNA repair"/>
    <property type="evidence" value="ECO:0007669"/>
    <property type="project" value="UniProtKB-KW"/>
</dbReference>
<dbReference type="eggNOG" id="COG1793">
    <property type="taxonomic scope" value="Bacteria"/>
</dbReference>
<dbReference type="PROSITE" id="PS50160">
    <property type="entry name" value="DNA_LIGASE_A3"/>
    <property type="match status" value="1"/>
</dbReference>
<dbReference type="InterPro" id="IPR014146">
    <property type="entry name" value="LigD_ligase_dom"/>
</dbReference>
<dbReference type="InterPro" id="IPR052171">
    <property type="entry name" value="NHEJ_LigD"/>
</dbReference>
<comment type="similarity">
    <text evidence="22">In the N-terminal section; belongs to the LigD polymerase family.</text>
</comment>
<dbReference type="CDD" id="cd07971">
    <property type="entry name" value="OBF_DNA_ligase_LigD"/>
    <property type="match status" value="1"/>
</dbReference>
<dbReference type="NCBIfam" id="NF007210">
    <property type="entry name" value="PRK09632.1"/>
    <property type="match status" value="1"/>
</dbReference>
<keyword evidence="26" id="KW-1185">Reference proteome</keyword>
<dbReference type="RefSeq" id="WP_007076669.1">
    <property type="nucleotide sequence ID" value="NZ_CM001024.1"/>
</dbReference>
<dbReference type="Pfam" id="PF21686">
    <property type="entry name" value="LigD_Prim-Pol"/>
    <property type="match status" value="1"/>
</dbReference>
<comment type="catalytic activity">
    <reaction evidence="20">
        <text>ATP + (deoxyribonucleotide)n-3'-hydroxyl + 5'-phospho-(deoxyribonucleotide)m = (deoxyribonucleotide)n+m + AMP + diphosphate.</text>
        <dbReference type="EC" id="6.5.1.1"/>
    </reaction>
</comment>
<keyword evidence="17" id="KW-0464">Manganese</keyword>
<evidence type="ECO:0000256" key="14">
    <source>
        <dbReference type="ARBA" id="ARBA00023125"/>
    </source>
</evidence>
<keyword evidence="15" id="KW-0233">DNA recombination</keyword>
<evidence type="ECO:0000256" key="4">
    <source>
        <dbReference type="ARBA" id="ARBA00022679"/>
    </source>
</evidence>
<dbReference type="NCBIfam" id="TIGR02778">
    <property type="entry name" value="ligD_pol"/>
    <property type="match status" value="1"/>
</dbReference>
<dbReference type="EC" id="6.5.1.1" evidence="2"/>
<dbReference type="AlphaFoldDB" id="E2S7U5"/>
<dbReference type="Pfam" id="PF13298">
    <property type="entry name" value="LigD_N"/>
    <property type="match status" value="1"/>
</dbReference>
<dbReference type="HOGENOM" id="CLU_008325_2_1_11"/>
<evidence type="ECO:0000256" key="15">
    <source>
        <dbReference type="ARBA" id="ARBA00023172"/>
    </source>
</evidence>
<keyword evidence="3" id="KW-0436">Ligase</keyword>
<gene>
    <name evidence="25" type="primary">ligD</name>
    <name evidence="25" type="ORF">HMPREF0063_10102</name>
</gene>
<protein>
    <recommendedName>
        <fullName evidence="2">DNA ligase (ATP)</fullName>
        <ecNumber evidence="2">6.5.1.1</ecNumber>
    </recommendedName>
    <alternativeName>
        <fullName evidence="19">NHEJ DNA polymerase</fullName>
    </alternativeName>
</protein>
<comment type="cofactor">
    <cofactor evidence="1">
        <name>Mn(2+)</name>
        <dbReference type="ChEBI" id="CHEBI:29035"/>
    </cofactor>
</comment>
<evidence type="ECO:0000256" key="2">
    <source>
        <dbReference type="ARBA" id="ARBA00012727"/>
    </source>
</evidence>
<dbReference type="EMBL" id="ACLF03000001">
    <property type="protein sequence ID" value="EFQ84761.1"/>
    <property type="molecule type" value="Genomic_DNA"/>
</dbReference>
<dbReference type="GO" id="GO:0006310">
    <property type="term" value="P:DNA recombination"/>
    <property type="evidence" value="ECO:0007669"/>
    <property type="project" value="UniProtKB-KW"/>
</dbReference>
<evidence type="ECO:0000256" key="19">
    <source>
        <dbReference type="ARBA" id="ARBA00029943"/>
    </source>
</evidence>
<evidence type="ECO:0000256" key="6">
    <source>
        <dbReference type="ARBA" id="ARBA00022722"/>
    </source>
</evidence>
<keyword evidence="8" id="KW-0547">Nucleotide-binding</keyword>
<dbReference type="NCBIfam" id="TIGR02779">
    <property type="entry name" value="NHEJ_ligase_lig"/>
    <property type="match status" value="1"/>
</dbReference>
<evidence type="ECO:0000256" key="21">
    <source>
        <dbReference type="ARBA" id="ARBA00049981"/>
    </source>
</evidence>
<feature type="region of interest" description="Disordered" evidence="23">
    <location>
        <begin position="295"/>
        <end position="332"/>
    </location>
</feature>
<dbReference type="GO" id="GO:0003910">
    <property type="term" value="F:DNA ligase (ATP) activity"/>
    <property type="evidence" value="ECO:0007669"/>
    <property type="project" value="UniProtKB-EC"/>
</dbReference>
<organism evidence="25 26">
    <name type="scientific">Aeromicrobium marinum DSM 15272</name>
    <dbReference type="NCBI Taxonomy" id="585531"/>
    <lineage>
        <taxon>Bacteria</taxon>
        <taxon>Bacillati</taxon>
        <taxon>Actinomycetota</taxon>
        <taxon>Actinomycetes</taxon>
        <taxon>Propionibacteriales</taxon>
        <taxon>Nocardioidaceae</taxon>
        <taxon>Aeromicrobium</taxon>
    </lineage>
</organism>
<keyword evidence="4" id="KW-0808">Transferase</keyword>
<evidence type="ECO:0000313" key="25">
    <source>
        <dbReference type="EMBL" id="EFQ84761.1"/>
    </source>
</evidence>
<dbReference type="GO" id="GO:0004527">
    <property type="term" value="F:exonuclease activity"/>
    <property type="evidence" value="ECO:0007669"/>
    <property type="project" value="UniProtKB-KW"/>
</dbReference>
<dbReference type="Gene3D" id="3.30.470.30">
    <property type="entry name" value="DNA ligase/mRNA capping enzyme"/>
    <property type="match status" value="1"/>
</dbReference>
<dbReference type="Pfam" id="PF01068">
    <property type="entry name" value="DNA_ligase_A_M"/>
    <property type="match status" value="1"/>
</dbReference>
<dbReference type="GO" id="GO:0003887">
    <property type="term" value="F:DNA-directed DNA polymerase activity"/>
    <property type="evidence" value="ECO:0007669"/>
    <property type="project" value="UniProtKB-KW"/>
</dbReference>
<dbReference type="InterPro" id="IPR014144">
    <property type="entry name" value="LigD_PE_domain"/>
</dbReference>
<dbReference type="InterPro" id="IPR012310">
    <property type="entry name" value="DNA_ligase_ATP-dep_cent"/>
</dbReference>
<dbReference type="GO" id="GO:0003677">
    <property type="term" value="F:DNA binding"/>
    <property type="evidence" value="ECO:0007669"/>
    <property type="project" value="UniProtKB-KW"/>
</dbReference>
<dbReference type="NCBIfam" id="TIGR02777">
    <property type="entry name" value="LigD_PE_dom"/>
    <property type="match status" value="1"/>
</dbReference>
<evidence type="ECO:0000256" key="18">
    <source>
        <dbReference type="ARBA" id="ARBA00023268"/>
    </source>
</evidence>
<evidence type="ECO:0000256" key="5">
    <source>
        <dbReference type="ARBA" id="ARBA00022695"/>
    </source>
</evidence>
<evidence type="ECO:0000256" key="17">
    <source>
        <dbReference type="ARBA" id="ARBA00023211"/>
    </source>
</evidence>
<dbReference type="Pfam" id="PF04679">
    <property type="entry name" value="DNA_ligase_A_C"/>
    <property type="match status" value="1"/>
</dbReference>
<evidence type="ECO:0000256" key="16">
    <source>
        <dbReference type="ARBA" id="ARBA00023204"/>
    </source>
</evidence>
<dbReference type="PANTHER" id="PTHR42705:SF2">
    <property type="entry name" value="BIFUNCTIONAL NON-HOMOLOGOUS END JOINING PROTEIN LIGD"/>
    <property type="match status" value="1"/>
</dbReference>
<evidence type="ECO:0000256" key="11">
    <source>
        <dbReference type="ARBA" id="ARBA00022839"/>
    </source>
</evidence>
<evidence type="ECO:0000256" key="20">
    <source>
        <dbReference type="ARBA" id="ARBA00034003"/>
    </source>
</evidence>
<dbReference type="GO" id="GO:0005524">
    <property type="term" value="F:ATP binding"/>
    <property type="evidence" value="ECO:0007669"/>
    <property type="project" value="UniProtKB-KW"/>
</dbReference>
<sequence>MARDAAPRELQVGDRTVRLTHPDKVLYPSTGTTKAEVADYYTRISRHLLRHASDRPVTRKRWVDGVGTADDPAEPFFEKNLPRSAPRWVRRVEMAHRSRVTTYPVVGEPADLVWLAQLAALELHVPQWRVDAAGDPLPPDRLVIDLDPGPGTGLPECVEVARHARRLLRDVGLSAVPVTSGSKGLHLYAALDGGHDASYVKEFARRLAEGLVDQLPDLAVSTQQRSLREGRVLVDWSQNDAHKTTVAPYSLRGRTEPTVAVPRTWAELDDPGLRQLRFDEILERMEGRRDPLARVARSPRPTERDRLTTYRSKRDAGRTPEPVPDRVGAPNDGAPRFVIQEHHARRTHDDLRLERDGVLVSWALPRGVPSAGDEKHLAVHTEDHPVEYLDFEGTIPAGEYGAGTMTVWDTGTYEVHRWTDDRVTVTLHGRSGGGLGSPRRIALVRTGGDDWLARAVAPDRAAAAPPAPMLATLGPTAGDAAATGRFDDAWAFEMKWDGFRVIASVDDSTVTLRSRSGNDLTPAVPEVVDALADAGLSDCVLDGELVARDTGGAPSFGLLQRRLGRDAGPQDVPVELLVFDLLRSGGDDLRSRPWSERRAALDGLTLQPPVSVPAVHDGDLASAVEASRAARLEGVMAKRRSSPYRSGRRSPAWVKLKHETVADVVVVGWRPGRGSRSGGLGSVLVAVPDPSGGLLYAGRVGTGWTAEERDDLRRRLERIARRTPPVDTPRDVASDAHWVTPRLVAEVAHAGTTSAGRLRHPVWRRLRTDLSPPDLPT</sequence>
<keyword evidence="14" id="KW-0238">DNA-binding</keyword>
<reference evidence="25" key="1">
    <citation type="submission" date="2010-08" db="EMBL/GenBank/DDBJ databases">
        <authorList>
            <person name="Muzny D."/>
            <person name="Qin X."/>
            <person name="Buhay C."/>
            <person name="Dugan-Rocha S."/>
            <person name="Ding Y."/>
            <person name="Chen G."/>
            <person name="Hawes A."/>
            <person name="Holder M."/>
            <person name="Jhangiani S."/>
            <person name="Johnson A."/>
            <person name="Khan Z."/>
            <person name="Li Z."/>
            <person name="Liu W."/>
            <person name="Liu X."/>
            <person name="Perez L."/>
            <person name="Shen H."/>
            <person name="Wang Q."/>
            <person name="Watt J."/>
            <person name="Xi L."/>
            <person name="Xin Y."/>
            <person name="Zhou J."/>
            <person name="Deng J."/>
            <person name="Jiang H."/>
            <person name="Liu Y."/>
            <person name="Qu J."/>
            <person name="Song X.-Z."/>
            <person name="Zhang L."/>
            <person name="Villasana D."/>
            <person name="Johnson A."/>
            <person name="Liu J."/>
            <person name="Liyanage D."/>
            <person name="Lorensuhewa L."/>
            <person name="Robinson T."/>
            <person name="Song A."/>
            <person name="Song B.-B."/>
            <person name="Dinh H."/>
            <person name="Thornton R."/>
            <person name="Coyle M."/>
            <person name="Francisco L."/>
            <person name="Jackson L."/>
            <person name="Javaid M."/>
            <person name="Korchina V."/>
            <person name="Kovar C."/>
            <person name="Mata R."/>
            <person name="Mathew T."/>
            <person name="Ngo R."/>
            <person name="Nguyen L."/>
            <person name="Nguyen N."/>
            <person name="Okwuonu G."/>
            <person name="Ongeri F."/>
            <person name="Pham C."/>
            <person name="Simmons D."/>
            <person name="Wilczek-Boney K."/>
            <person name="Hale W."/>
            <person name="Jakkamsetti A."/>
            <person name="Pham P."/>
            <person name="Ruth R."/>
            <person name="San Lucas F."/>
            <person name="Warren J."/>
            <person name="Zhang J."/>
            <person name="Zhao Z."/>
            <person name="Zhou C."/>
            <person name="Zhu D."/>
            <person name="Lee S."/>
            <person name="Bess C."/>
            <person name="Blankenburg K."/>
            <person name="Forbes L."/>
            <person name="Fu Q."/>
            <person name="Gubbala S."/>
            <person name="Hirani K."/>
            <person name="Jayaseelan J.C."/>
            <person name="Lara F."/>
            <person name="Munidasa M."/>
            <person name="Palculict T."/>
            <person name="Patil S."/>
            <person name="Pu L.-L."/>
            <person name="Saada N."/>
            <person name="Tang L."/>
            <person name="Weissenberger G."/>
            <person name="Zhu Y."/>
            <person name="Hemphill L."/>
            <person name="Shang Y."/>
            <person name="Youmans B."/>
            <person name="Ayvaz T."/>
            <person name="Ross M."/>
            <person name="Santibanez J."/>
            <person name="Aqrawi P."/>
            <person name="Gross S."/>
            <person name="Joshi V."/>
            <person name="Fowler G."/>
            <person name="Nazareth L."/>
            <person name="Reid J."/>
            <person name="Worley K."/>
            <person name="Petrosino J."/>
            <person name="Highlander S."/>
            <person name="Gibbs R."/>
        </authorList>
    </citation>
    <scope>NUCLEOTIDE SEQUENCE [LARGE SCALE GENOMIC DNA]</scope>
    <source>
        <strain evidence="25">DSM 15272</strain>
    </source>
</reference>
<feature type="compositionally biased region" description="Basic and acidic residues" evidence="23">
    <location>
        <begin position="300"/>
        <end position="318"/>
    </location>
</feature>
<evidence type="ECO:0000256" key="8">
    <source>
        <dbReference type="ARBA" id="ARBA00022741"/>
    </source>
</evidence>
<keyword evidence="13" id="KW-0239">DNA-directed DNA polymerase</keyword>
<dbReference type="Proteomes" id="UP000003111">
    <property type="component" value="Unassembled WGS sequence"/>
</dbReference>
<evidence type="ECO:0000256" key="9">
    <source>
        <dbReference type="ARBA" id="ARBA00022763"/>
    </source>
</evidence>
<dbReference type="InterPro" id="IPR014145">
    <property type="entry name" value="LigD_pol_dom"/>
</dbReference>
<dbReference type="PANTHER" id="PTHR42705">
    <property type="entry name" value="BIFUNCTIONAL NON-HOMOLOGOUS END JOINING PROTEIN LIGD"/>
    <property type="match status" value="1"/>
</dbReference>
<keyword evidence="7" id="KW-0479">Metal-binding</keyword>
<evidence type="ECO:0000256" key="13">
    <source>
        <dbReference type="ARBA" id="ARBA00022932"/>
    </source>
</evidence>
<evidence type="ECO:0000256" key="12">
    <source>
        <dbReference type="ARBA" id="ARBA00022840"/>
    </source>
</evidence>
<keyword evidence="5" id="KW-0548">Nucleotidyltransferase</keyword>
<dbReference type="SUPFAM" id="SSF50249">
    <property type="entry name" value="Nucleic acid-binding proteins"/>
    <property type="match status" value="1"/>
</dbReference>
<dbReference type="SUPFAM" id="SSF56091">
    <property type="entry name" value="DNA ligase/mRNA capping enzyme, catalytic domain"/>
    <property type="match status" value="1"/>
</dbReference>
<evidence type="ECO:0000256" key="23">
    <source>
        <dbReference type="SAM" id="MobiDB-lite"/>
    </source>
</evidence>
<evidence type="ECO:0000313" key="26">
    <source>
        <dbReference type="Proteomes" id="UP000003111"/>
    </source>
</evidence>
<evidence type="ECO:0000256" key="22">
    <source>
        <dbReference type="ARBA" id="ARBA00049990"/>
    </source>
</evidence>
<dbReference type="InterPro" id="IPR012340">
    <property type="entry name" value="NA-bd_OB-fold"/>
</dbReference>